<evidence type="ECO:0000313" key="3">
    <source>
        <dbReference type="Proteomes" id="UP000184206"/>
    </source>
</evidence>
<dbReference type="Proteomes" id="UP000184206">
    <property type="component" value="Unassembled WGS sequence"/>
</dbReference>
<keyword evidence="3" id="KW-1185">Reference proteome</keyword>
<dbReference type="Gene3D" id="3.10.180.10">
    <property type="entry name" value="2,3-Dihydroxybiphenyl 1,2-Dioxygenase, domain 1"/>
    <property type="match status" value="1"/>
</dbReference>
<evidence type="ECO:0000313" key="2">
    <source>
        <dbReference type="EMBL" id="SHL45882.1"/>
    </source>
</evidence>
<dbReference type="PROSITE" id="PS51819">
    <property type="entry name" value="VOC"/>
    <property type="match status" value="1"/>
</dbReference>
<dbReference type="SUPFAM" id="SSF54593">
    <property type="entry name" value="Glyoxalase/Bleomycin resistance protein/Dihydroxybiphenyl dioxygenase"/>
    <property type="match status" value="1"/>
</dbReference>
<sequence length="137" mass="15266">MKFGSQKINLHQEDSMIEPRAASPATGSADVCFITEKSLQDAVNHLELHGIEIEIGPINRTGAGGKIISLYIRDPDHNLIELSNDLQALWVDVGGIRIENRPWTGLLVIWSPEDFKSVLLRRPWAMDIPLRCSPSNV</sequence>
<reference evidence="2 3" key="1">
    <citation type="submission" date="2016-11" db="EMBL/GenBank/DDBJ databases">
        <authorList>
            <person name="Jaros S."/>
            <person name="Januszkiewicz K."/>
            <person name="Wedrychowicz H."/>
        </authorList>
    </citation>
    <scope>NUCLEOTIDE SEQUENCE [LARGE SCALE GENOMIC DNA]</scope>
    <source>
        <strain evidence="2 3">DSM 16010</strain>
    </source>
</reference>
<gene>
    <name evidence="2" type="ORF">SAMN02745189_00246</name>
</gene>
<protein>
    <recommendedName>
        <fullName evidence="1">VOC domain-containing protein</fullName>
    </recommendedName>
</protein>
<dbReference type="STRING" id="1123231.SAMN02745189_00246"/>
<dbReference type="InterPro" id="IPR004360">
    <property type="entry name" value="Glyas_Fos-R_dOase_dom"/>
</dbReference>
<dbReference type="EMBL" id="FRCF01000002">
    <property type="protein sequence ID" value="SHL45882.1"/>
    <property type="molecule type" value="Genomic_DNA"/>
</dbReference>
<name>A0A1M7AT09_9BACL</name>
<proteinExistence type="predicted"/>
<evidence type="ECO:0000259" key="1">
    <source>
        <dbReference type="PROSITE" id="PS51819"/>
    </source>
</evidence>
<accession>A0A1M7AT09</accession>
<feature type="domain" description="VOC" evidence="1">
    <location>
        <begin position="1"/>
        <end position="85"/>
    </location>
</feature>
<dbReference type="InterPro" id="IPR029068">
    <property type="entry name" value="Glyas_Bleomycin-R_OHBP_Dase"/>
</dbReference>
<dbReference type="AlphaFoldDB" id="A0A1M7AT09"/>
<dbReference type="Pfam" id="PF00903">
    <property type="entry name" value="Glyoxalase"/>
    <property type="match status" value="1"/>
</dbReference>
<dbReference type="InterPro" id="IPR037523">
    <property type="entry name" value="VOC_core"/>
</dbReference>
<organism evidence="2 3">
    <name type="scientific">Lacicoccus alkaliphilus DSM 16010</name>
    <dbReference type="NCBI Taxonomy" id="1123231"/>
    <lineage>
        <taxon>Bacteria</taxon>
        <taxon>Bacillati</taxon>
        <taxon>Bacillota</taxon>
        <taxon>Bacilli</taxon>
        <taxon>Bacillales</taxon>
        <taxon>Salinicoccaceae</taxon>
        <taxon>Lacicoccus</taxon>
    </lineage>
</organism>